<organism evidence="1">
    <name type="scientific">Anopheles braziliensis</name>
    <dbReference type="NCBI Taxonomy" id="58242"/>
    <lineage>
        <taxon>Eukaryota</taxon>
        <taxon>Metazoa</taxon>
        <taxon>Ecdysozoa</taxon>
        <taxon>Arthropoda</taxon>
        <taxon>Hexapoda</taxon>
        <taxon>Insecta</taxon>
        <taxon>Pterygota</taxon>
        <taxon>Neoptera</taxon>
        <taxon>Endopterygota</taxon>
        <taxon>Diptera</taxon>
        <taxon>Nematocera</taxon>
        <taxon>Culicoidea</taxon>
        <taxon>Culicidae</taxon>
        <taxon>Anophelinae</taxon>
        <taxon>Anopheles</taxon>
    </lineage>
</organism>
<proteinExistence type="predicted"/>
<dbReference type="AlphaFoldDB" id="A0A2M3ZNM5"/>
<protein>
    <submittedName>
        <fullName evidence="1">Putative secreted peptide</fullName>
    </submittedName>
</protein>
<evidence type="ECO:0000313" key="1">
    <source>
        <dbReference type="EMBL" id="MBW30050.1"/>
    </source>
</evidence>
<accession>A0A2M3ZNM5</accession>
<name>A0A2M3ZNM5_9DIPT</name>
<dbReference type="EMBL" id="GGFM01009299">
    <property type="protein sequence ID" value="MBW30050.1"/>
    <property type="molecule type" value="Transcribed_RNA"/>
</dbReference>
<reference evidence="1" key="1">
    <citation type="submission" date="2018-01" db="EMBL/GenBank/DDBJ databases">
        <title>An insight into the sialome of Amazonian anophelines.</title>
        <authorList>
            <person name="Ribeiro J.M."/>
            <person name="Scarpassa V."/>
            <person name="Calvo E."/>
        </authorList>
    </citation>
    <scope>NUCLEOTIDE SEQUENCE</scope>
    <source>
        <tissue evidence="1">Salivary glands</tissue>
    </source>
</reference>
<sequence length="98" mass="10971">MRSMMKVLILIRGTVGGKSRDWVLEYDLLCCPVLQSLIAFGVSSLQTRNWMPTTHTLARLPKDQTIAKESAPFRQGLWDGMLTIFPPCLPLYTVAGFA</sequence>